<dbReference type="Proteomes" id="UP000244005">
    <property type="component" value="Unassembled WGS sequence"/>
</dbReference>
<feature type="region of interest" description="Disordered" evidence="1">
    <location>
        <begin position="31"/>
        <end position="111"/>
    </location>
</feature>
<sequence>MLQIPEHRSGTGLSINLTKSFNRVLTSCIDRNGHNSRENATIPTLPPEGSVPPSAQLTIGHHPQVDPARLISSLGPKNPFAPRSVAEKRPPVPAPKAPPFDQISPPASPRQ</sequence>
<organism evidence="2 3">
    <name type="scientific">Marchantia polymorpha</name>
    <name type="common">Common liverwort</name>
    <name type="synonym">Marchantia aquatica</name>
    <dbReference type="NCBI Taxonomy" id="3197"/>
    <lineage>
        <taxon>Eukaryota</taxon>
        <taxon>Viridiplantae</taxon>
        <taxon>Streptophyta</taxon>
        <taxon>Embryophyta</taxon>
        <taxon>Marchantiophyta</taxon>
        <taxon>Marchantiopsida</taxon>
        <taxon>Marchantiidae</taxon>
        <taxon>Marchantiales</taxon>
        <taxon>Marchantiaceae</taxon>
        <taxon>Marchantia</taxon>
    </lineage>
</organism>
<dbReference type="AlphaFoldDB" id="A0A2R6X4I2"/>
<proteinExistence type="predicted"/>
<gene>
    <name evidence="2" type="ORF">MARPO_0036s0023</name>
</gene>
<protein>
    <submittedName>
        <fullName evidence="2">Uncharacterized protein</fullName>
    </submittedName>
</protein>
<dbReference type="EMBL" id="KZ772708">
    <property type="protein sequence ID" value="PTQ41016.1"/>
    <property type="molecule type" value="Genomic_DNA"/>
</dbReference>
<name>A0A2R6X4I2_MARPO</name>
<evidence type="ECO:0000313" key="2">
    <source>
        <dbReference type="EMBL" id="PTQ41016.1"/>
    </source>
</evidence>
<accession>A0A2R6X4I2</accession>
<evidence type="ECO:0000313" key="3">
    <source>
        <dbReference type="Proteomes" id="UP000244005"/>
    </source>
</evidence>
<evidence type="ECO:0000256" key="1">
    <source>
        <dbReference type="SAM" id="MobiDB-lite"/>
    </source>
</evidence>
<keyword evidence="3" id="KW-1185">Reference proteome</keyword>
<reference evidence="3" key="1">
    <citation type="journal article" date="2017" name="Cell">
        <title>Insights into land plant evolution garnered from the Marchantia polymorpha genome.</title>
        <authorList>
            <person name="Bowman J.L."/>
            <person name="Kohchi T."/>
            <person name="Yamato K.T."/>
            <person name="Jenkins J."/>
            <person name="Shu S."/>
            <person name="Ishizaki K."/>
            <person name="Yamaoka S."/>
            <person name="Nishihama R."/>
            <person name="Nakamura Y."/>
            <person name="Berger F."/>
            <person name="Adam C."/>
            <person name="Aki S.S."/>
            <person name="Althoff F."/>
            <person name="Araki T."/>
            <person name="Arteaga-Vazquez M.A."/>
            <person name="Balasubrmanian S."/>
            <person name="Barry K."/>
            <person name="Bauer D."/>
            <person name="Boehm C.R."/>
            <person name="Briginshaw L."/>
            <person name="Caballero-Perez J."/>
            <person name="Catarino B."/>
            <person name="Chen F."/>
            <person name="Chiyoda S."/>
            <person name="Chovatia M."/>
            <person name="Davies K.M."/>
            <person name="Delmans M."/>
            <person name="Demura T."/>
            <person name="Dierschke T."/>
            <person name="Dolan L."/>
            <person name="Dorantes-Acosta A.E."/>
            <person name="Eklund D.M."/>
            <person name="Florent S.N."/>
            <person name="Flores-Sandoval E."/>
            <person name="Fujiyama A."/>
            <person name="Fukuzawa H."/>
            <person name="Galik B."/>
            <person name="Grimanelli D."/>
            <person name="Grimwood J."/>
            <person name="Grossniklaus U."/>
            <person name="Hamada T."/>
            <person name="Haseloff J."/>
            <person name="Hetherington A.J."/>
            <person name="Higo A."/>
            <person name="Hirakawa Y."/>
            <person name="Hundley H.N."/>
            <person name="Ikeda Y."/>
            <person name="Inoue K."/>
            <person name="Inoue S.I."/>
            <person name="Ishida S."/>
            <person name="Jia Q."/>
            <person name="Kakita M."/>
            <person name="Kanazawa T."/>
            <person name="Kawai Y."/>
            <person name="Kawashima T."/>
            <person name="Kennedy M."/>
            <person name="Kinose K."/>
            <person name="Kinoshita T."/>
            <person name="Kohara Y."/>
            <person name="Koide E."/>
            <person name="Komatsu K."/>
            <person name="Kopischke S."/>
            <person name="Kubo M."/>
            <person name="Kyozuka J."/>
            <person name="Lagercrantz U."/>
            <person name="Lin S.S."/>
            <person name="Lindquist E."/>
            <person name="Lipzen A.M."/>
            <person name="Lu C.W."/>
            <person name="De Luna E."/>
            <person name="Martienssen R.A."/>
            <person name="Minamino N."/>
            <person name="Mizutani M."/>
            <person name="Mizutani M."/>
            <person name="Mochizuki N."/>
            <person name="Monte I."/>
            <person name="Mosher R."/>
            <person name="Nagasaki H."/>
            <person name="Nakagami H."/>
            <person name="Naramoto S."/>
            <person name="Nishitani K."/>
            <person name="Ohtani M."/>
            <person name="Okamoto T."/>
            <person name="Okumura M."/>
            <person name="Phillips J."/>
            <person name="Pollak B."/>
            <person name="Reinders A."/>
            <person name="Rovekamp M."/>
            <person name="Sano R."/>
            <person name="Sawa S."/>
            <person name="Schmid M.W."/>
            <person name="Shirakawa M."/>
            <person name="Solano R."/>
            <person name="Spunde A."/>
            <person name="Suetsugu N."/>
            <person name="Sugano S."/>
            <person name="Sugiyama A."/>
            <person name="Sun R."/>
            <person name="Suzuki Y."/>
            <person name="Takenaka M."/>
            <person name="Takezawa D."/>
            <person name="Tomogane H."/>
            <person name="Tsuzuki M."/>
            <person name="Ueda T."/>
            <person name="Umeda M."/>
            <person name="Ward J.M."/>
            <person name="Watanabe Y."/>
            <person name="Yazaki K."/>
            <person name="Yokoyama R."/>
            <person name="Yoshitake Y."/>
            <person name="Yotsui I."/>
            <person name="Zachgo S."/>
            <person name="Schmutz J."/>
        </authorList>
    </citation>
    <scope>NUCLEOTIDE SEQUENCE [LARGE SCALE GENOMIC DNA]</scope>
    <source>
        <strain evidence="3">Tak-1</strain>
    </source>
</reference>